<accession>A0A4R5Y2U7</accession>
<feature type="domain" description="Thymidylate kinase-like" evidence="5">
    <location>
        <begin position="7"/>
        <end position="178"/>
    </location>
</feature>
<keyword evidence="6" id="KW-0418">Kinase</keyword>
<gene>
    <name evidence="6" type="ORF">E2R57_07570</name>
</gene>
<evidence type="ECO:0000256" key="2">
    <source>
        <dbReference type="ARBA" id="ARBA00017144"/>
    </source>
</evidence>
<dbReference type="EMBL" id="SMZQ01000003">
    <property type="protein sequence ID" value="TDL38790.1"/>
    <property type="molecule type" value="Genomic_DNA"/>
</dbReference>
<dbReference type="Proteomes" id="UP000294621">
    <property type="component" value="Unassembled WGS sequence"/>
</dbReference>
<evidence type="ECO:0000313" key="6">
    <source>
        <dbReference type="EMBL" id="TDL38790.1"/>
    </source>
</evidence>
<dbReference type="InterPro" id="IPR027417">
    <property type="entry name" value="P-loop_NTPase"/>
</dbReference>
<dbReference type="SUPFAM" id="SSF52540">
    <property type="entry name" value="P-loop containing nucleoside triphosphate hydrolases"/>
    <property type="match status" value="1"/>
</dbReference>
<dbReference type="PANTHER" id="PTHR10344:SF4">
    <property type="entry name" value="UMP-CMP KINASE 2, MITOCHONDRIAL"/>
    <property type="match status" value="1"/>
</dbReference>
<dbReference type="GO" id="GO:0004798">
    <property type="term" value="F:dTMP kinase activity"/>
    <property type="evidence" value="ECO:0007669"/>
    <property type="project" value="TreeGrafter"/>
</dbReference>
<comment type="similarity">
    <text evidence="1">Belongs to the thymidylate kinase family.</text>
</comment>
<dbReference type="Gene3D" id="3.40.50.300">
    <property type="entry name" value="P-loop containing nucleotide triphosphate hydrolases"/>
    <property type="match status" value="1"/>
</dbReference>
<dbReference type="Pfam" id="PF02223">
    <property type="entry name" value="Thymidylate_kin"/>
    <property type="match status" value="1"/>
</dbReference>
<dbReference type="GO" id="GO:0005737">
    <property type="term" value="C:cytoplasm"/>
    <property type="evidence" value="ECO:0007669"/>
    <property type="project" value="TreeGrafter"/>
</dbReference>
<protein>
    <recommendedName>
        <fullName evidence="2">Thymidylate kinase</fullName>
    </recommendedName>
</protein>
<dbReference type="GO" id="GO:0006235">
    <property type="term" value="P:dTTP biosynthetic process"/>
    <property type="evidence" value="ECO:0007669"/>
    <property type="project" value="TreeGrafter"/>
</dbReference>
<name>A0A4R5Y2U7_9MICC</name>
<reference evidence="6 7" key="1">
    <citation type="submission" date="2019-03" db="EMBL/GenBank/DDBJ databases">
        <title>Genome Sequencing and Assembly of Various Microbes Isolated from Partially Reclaimed Soil and Acid Mine Drainage (AMD) Site.</title>
        <authorList>
            <person name="Steinbock B."/>
            <person name="Bechtold R."/>
            <person name="Sevigny J.L."/>
            <person name="Thomas D."/>
            <person name="Cuthill L.R."/>
            <person name="Aveiro Johannsen E.J."/>
            <person name="Thomas K."/>
            <person name="Ghosh A."/>
        </authorList>
    </citation>
    <scope>NUCLEOTIDE SEQUENCE [LARGE SCALE GENOMIC DNA]</scope>
    <source>
        <strain evidence="6 7">S-A1</strain>
    </source>
</reference>
<dbReference type="PANTHER" id="PTHR10344">
    <property type="entry name" value="THYMIDYLATE KINASE"/>
    <property type="match status" value="1"/>
</dbReference>
<organism evidence="6 7">
    <name type="scientific">Arthrobacter nitrophenolicus</name>
    <dbReference type="NCBI Taxonomy" id="683150"/>
    <lineage>
        <taxon>Bacteria</taxon>
        <taxon>Bacillati</taxon>
        <taxon>Actinomycetota</taxon>
        <taxon>Actinomycetes</taxon>
        <taxon>Micrococcales</taxon>
        <taxon>Micrococcaceae</taxon>
        <taxon>Arthrobacter</taxon>
    </lineage>
</organism>
<dbReference type="STRING" id="683150.G205_03681"/>
<keyword evidence="3" id="KW-0547">Nucleotide-binding</keyword>
<dbReference type="InterPro" id="IPR039430">
    <property type="entry name" value="Thymidylate_kin-like_dom"/>
</dbReference>
<evidence type="ECO:0000256" key="1">
    <source>
        <dbReference type="ARBA" id="ARBA00009776"/>
    </source>
</evidence>
<dbReference type="GO" id="GO:0005524">
    <property type="term" value="F:ATP binding"/>
    <property type="evidence" value="ECO:0007669"/>
    <property type="project" value="UniProtKB-KW"/>
</dbReference>
<comment type="caution">
    <text evidence="6">The sequence shown here is derived from an EMBL/GenBank/DDBJ whole genome shotgun (WGS) entry which is preliminary data.</text>
</comment>
<sequence length="198" mass="21659">MIIVLTGIDGSGKSTAAHALVTSVGAHGGKAVLLNNHAGRRTMSVLSARTGIRLPKRLAEALETTFRVWNVLVSHLRASRFEGLVVMDRHLYCQLALRTTKGLPRGRFLPWLLKALPAPDAVVHFDIDPGEAHRRIVARGTDDETLEDLTAFRDAYCQLPEYKDFTKVDASLPPSELARQLEQLIVKGQQLPAPPVGA</sequence>
<keyword evidence="4" id="KW-0067">ATP-binding</keyword>
<keyword evidence="6" id="KW-0808">Transferase</keyword>
<evidence type="ECO:0000256" key="4">
    <source>
        <dbReference type="ARBA" id="ARBA00022840"/>
    </source>
</evidence>
<dbReference type="GO" id="GO:0006233">
    <property type="term" value="P:dTDP biosynthetic process"/>
    <property type="evidence" value="ECO:0007669"/>
    <property type="project" value="TreeGrafter"/>
</dbReference>
<proteinExistence type="inferred from homology"/>
<dbReference type="GO" id="GO:0006227">
    <property type="term" value="P:dUDP biosynthetic process"/>
    <property type="evidence" value="ECO:0007669"/>
    <property type="project" value="TreeGrafter"/>
</dbReference>
<evidence type="ECO:0000313" key="7">
    <source>
        <dbReference type="Proteomes" id="UP000294621"/>
    </source>
</evidence>
<evidence type="ECO:0000256" key="3">
    <source>
        <dbReference type="ARBA" id="ARBA00022741"/>
    </source>
</evidence>
<dbReference type="OrthoDB" id="3363468at2"/>
<dbReference type="AlphaFoldDB" id="A0A4R5Y2U7"/>
<evidence type="ECO:0000259" key="5">
    <source>
        <dbReference type="Pfam" id="PF02223"/>
    </source>
</evidence>
<dbReference type="RefSeq" id="WP_133347834.1">
    <property type="nucleotide sequence ID" value="NZ_SMZQ01000003.1"/>
</dbReference>